<evidence type="ECO:0000313" key="2">
    <source>
        <dbReference type="Proteomes" id="UP000614460"/>
    </source>
</evidence>
<dbReference type="RefSeq" id="WP_182498249.1">
    <property type="nucleotide sequence ID" value="NZ_BMKM01000008.1"/>
</dbReference>
<sequence>MIEKLIEYGFDQPNELRGRLRNEFDRNGFLINPLLDLDRDYRFKESICMESMKRFKIGIELKNQQVGKNTYLSYELMEHYIDKISKQLLKDSIQNNFTPLIIGDLIQKNIAGLNIYIDEYDYQVVKIKMARDNNYINTPLSNIYSIADFKGGDIVDQNKPYQFNVEVKEFSCNYNANADEFDINIDLRYGVLKGEPNIEDKEFTVKLPTDANEQIVKDFLEVLKNLKQLFKKGESKELKKLILDQTPENRGRKAKGK</sequence>
<comment type="caution">
    <text evidence="1">The sequence shown here is derived from an EMBL/GenBank/DDBJ whole genome shotgun (WGS) entry which is preliminary data.</text>
</comment>
<keyword evidence="2" id="KW-1185">Reference proteome</keyword>
<protein>
    <submittedName>
        <fullName evidence="1">Uncharacterized protein</fullName>
    </submittedName>
</protein>
<dbReference type="EMBL" id="BMKM01000008">
    <property type="protein sequence ID" value="GGE28354.1"/>
    <property type="molecule type" value="Genomic_DNA"/>
</dbReference>
<name>A0A8H9G0I4_9SPHI</name>
<reference evidence="1" key="1">
    <citation type="journal article" date="2014" name="Int. J. Syst. Evol. Microbiol.">
        <title>Complete genome sequence of Corynebacterium casei LMG S-19264T (=DSM 44701T), isolated from a smear-ripened cheese.</title>
        <authorList>
            <consortium name="US DOE Joint Genome Institute (JGI-PGF)"/>
            <person name="Walter F."/>
            <person name="Albersmeier A."/>
            <person name="Kalinowski J."/>
            <person name="Ruckert C."/>
        </authorList>
    </citation>
    <scope>NUCLEOTIDE SEQUENCE</scope>
    <source>
        <strain evidence="1">CGMCC 1.15966</strain>
    </source>
</reference>
<reference evidence="1" key="2">
    <citation type="submission" date="2020-09" db="EMBL/GenBank/DDBJ databases">
        <authorList>
            <person name="Sun Q."/>
            <person name="Zhou Y."/>
        </authorList>
    </citation>
    <scope>NUCLEOTIDE SEQUENCE</scope>
    <source>
        <strain evidence="1">CGMCC 1.15966</strain>
    </source>
</reference>
<proteinExistence type="predicted"/>
<gene>
    <name evidence="1" type="ORF">GCM10011516_27540</name>
</gene>
<organism evidence="1 2">
    <name type="scientific">Sphingobacterium cellulitidis</name>
    <dbReference type="NCBI Taxonomy" id="1768011"/>
    <lineage>
        <taxon>Bacteria</taxon>
        <taxon>Pseudomonadati</taxon>
        <taxon>Bacteroidota</taxon>
        <taxon>Sphingobacteriia</taxon>
        <taxon>Sphingobacteriales</taxon>
        <taxon>Sphingobacteriaceae</taxon>
        <taxon>Sphingobacterium</taxon>
    </lineage>
</organism>
<accession>A0A8H9G0I4</accession>
<dbReference type="Proteomes" id="UP000614460">
    <property type="component" value="Unassembled WGS sequence"/>
</dbReference>
<dbReference type="AlphaFoldDB" id="A0A8H9G0I4"/>
<evidence type="ECO:0000313" key="1">
    <source>
        <dbReference type="EMBL" id="GGE28354.1"/>
    </source>
</evidence>